<dbReference type="OrthoDB" id="194358at2759"/>
<protein>
    <submittedName>
        <fullName evidence="2">Uncharacterized protein</fullName>
    </submittedName>
</protein>
<gene>
    <name evidence="3" type="ORF">BBJ29_008323</name>
    <name evidence="2" type="ORF">BBP00_00008900</name>
</gene>
<dbReference type="AlphaFoldDB" id="A0A3F2RE57"/>
<sequence>MWSPGNAALFPTEFRLVSLAFALVRKRQRDAYEVKKVATRRNLTQRKLELHRKCAEAKVSYDQCIHGCKLEATLMRRLVAMEVADSRYDDERRALLLEAQRAVDELHDSERPCYIPETAILNILSFCARHWFEIDPRQAQLTRQKKSLTKNRGRAKLKGIGAWNPVPTVLRPTPDQLPKEIESEWSSFQQNLQAAESNEHFDTASGVSKDASGLSLATLDICVEQAEYLPFRDPRIGDMIDPFVRVFLRSTPSTEKNGTEPLKSDVRVSDRNPSIVITRELQQCLKIREDSERMNQTIDIFVKRLSAAVGDPKSQPNVWVLQDGPGDPLLDVLEQAMMELHERLNGTHDGPRRDWPQISNLKTSTSTETYCAFSKENSTTCNQLNVSNYDGNGNIYERDQYWNKTATILSQASVLLLSSKLDPKTLHKYAKYLLEVSNGDRKGLITFEHGTMRTTPLIEGNASSVTCSMLLLVSYVSNGGNLASLDKSCVNAMPPFNMTPSLNIRHAYFNAEDVYDGIYNSSLSTSVAGSSSGDNSTMLAMTSTVNTTSGDESAYKTAFIAILVPFVLALALACFFAYRWYQLMRMIVGK</sequence>
<keyword evidence="1" id="KW-0472">Membrane</keyword>
<evidence type="ECO:0000313" key="4">
    <source>
        <dbReference type="Proteomes" id="UP000277300"/>
    </source>
</evidence>
<keyword evidence="1" id="KW-0812">Transmembrane</keyword>
<evidence type="ECO:0000256" key="1">
    <source>
        <dbReference type="SAM" id="Phobius"/>
    </source>
</evidence>
<comment type="caution">
    <text evidence="2">The sequence shown here is derived from an EMBL/GenBank/DDBJ whole genome shotgun (WGS) entry which is preliminary data.</text>
</comment>
<name>A0A3F2RE57_9STRA</name>
<feature type="transmembrane region" description="Helical" evidence="1">
    <location>
        <begin position="558"/>
        <end position="581"/>
    </location>
</feature>
<accession>A0A3F2RE57</accession>
<reference evidence="4 5" key="1">
    <citation type="submission" date="2018-07" db="EMBL/GenBank/DDBJ databases">
        <title>Genome sequencing of oomycete isolates from Chile give support for New Zealand origin for Phytophthora kernoviae and make available the first Nothophytophthora sp. genome.</title>
        <authorList>
            <person name="Studholme D.J."/>
            <person name="Sanfuentes E."/>
            <person name="Panda P."/>
            <person name="Hill R."/>
            <person name="Sambles C."/>
            <person name="Grant M."/>
            <person name="Williams N.M."/>
            <person name="Mcdougal R.L."/>
        </authorList>
    </citation>
    <scope>NUCLEOTIDE SEQUENCE [LARGE SCALE GENOMIC DNA]</scope>
    <source>
        <strain evidence="2">Chile6</strain>
        <strain evidence="3">Chile7</strain>
    </source>
</reference>
<organism evidence="2 4">
    <name type="scientific">Phytophthora kernoviae</name>
    <dbReference type="NCBI Taxonomy" id="325452"/>
    <lineage>
        <taxon>Eukaryota</taxon>
        <taxon>Sar</taxon>
        <taxon>Stramenopiles</taxon>
        <taxon>Oomycota</taxon>
        <taxon>Peronosporomycetes</taxon>
        <taxon>Peronosporales</taxon>
        <taxon>Peronosporaceae</taxon>
        <taxon>Phytophthora</taxon>
    </lineage>
</organism>
<keyword evidence="1" id="KW-1133">Transmembrane helix</keyword>
<dbReference type="Proteomes" id="UP000277300">
    <property type="component" value="Unassembled WGS sequence"/>
</dbReference>
<evidence type="ECO:0000313" key="3">
    <source>
        <dbReference type="EMBL" id="RLN71375.1"/>
    </source>
</evidence>
<dbReference type="Proteomes" id="UP000284657">
    <property type="component" value="Unassembled WGS sequence"/>
</dbReference>
<proteinExistence type="predicted"/>
<evidence type="ECO:0000313" key="5">
    <source>
        <dbReference type="Proteomes" id="UP000284657"/>
    </source>
</evidence>
<evidence type="ECO:0000313" key="2">
    <source>
        <dbReference type="EMBL" id="RLN54545.1"/>
    </source>
</evidence>
<dbReference type="EMBL" id="MBDO02000506">
    <property type="protein sequence ID" value="RLN54545.1"/>
    <property type="molecule type" value="Genomic_DNA"/>
</dbReference>
<dbReference type="EMBL" id="MBAD02000084">
    <property type="protein sequence ID" value="RLN71375.1"/>
    <property type="molecule type" value="Genomic_DNA"/>
</dbReference>